<dbReference type="Gene3D" id="1.10.630.10">
    <property type="entry name" value="Cytochrome P450"/>
    <property type="match status" value="1"/>
</dbReference>
<dbReference type="Proteomes" id="UP000275267">
    <property type="component" value="Unassembled WGS sequence"/>
</dbReference>
<comment type="similarity">
    <text evidence="1 5">Belongs to the cytochrome P450 family.</text>
</comment>
<comment type="cofactor">
    <cofactor evidence="4">
        <name>heme</name>
        <dbReference type="ChEBI" id="CHEBI:30413"/>
    </cofactor>
</comment>
<keyword evidence="6" id="KW-0472">Membrane</keyword>
<evidence type="ECO:0000256" key="2">
    <source>
        <dbReference type="ARBA" id="ARBA00022723"/>
    </source>
</evidence>
<keyword evidence="6" id="KW-0812">Transmembrane</keyword>
<keyword evidence="8" id="KW-1185">Reference proteome</keyword>
<feature type="binding site" description="axial binding residue" evidence="4">
    <location>
        <position position="441"/>
    </location>
    <ligand>
        <name>heme</name>
        <dbReference type="ChEBI" id="CHEBI:30413"/>
    </ligand>
    <ligandPart>
        <name>Fe</name>
        <dbReference type="ChEBI" id="CHEBI:18248"/>
    </ligandPart>
</feature>
<name>A0A3L6QV94_PANMI</name>
<accession>A0A3L6QV94</accession>
<dbReference type="InterPro" id="IPR002401">
    <property type="entry name" value="Cyt_P450_E_grp-I"/>
</dbReference>
<gene>
    <name evidence="7" type="ORF">C2845_PM04G33810</name>
</gene>
<dbReference type="GO" id="GO:0004497">
    <property type="term" value="F:monooxygenase activity"/>
    <property type="evidence" value="ECO:0007669"/>
    <property type="project" value="UniProtKB-KW"/>
</dbReference>
<keyword evidence="6" id="KW-1133">Transmembrane helix</keyword>
<dbReference type="PANTHER" id="PTHR47955">
    <property type="entry name" value="CYTOCHROME P450 FAMILY 71 PROTEIN"/>
    <property type="match status" value="1"/>
</dbReference>
<evidence type="ECO:0000256" key="6">
    <source>
        <dbReference type="SAM" id="Phobius"/>
    </source>
</evidence>
<dbReference type="AlphaFoldDB" id="A0A3L6QV94"/>
<dbReference type="InterPro" id="IPR001128">
    <property type="entry name" value="Cyt_P450"/>
</dbReference>
<dbReference type="SUPFAM" id="SSF48264">
    <property type="entry name" value="Cytochrome P450"/>
    <property type="match status" value="1"/>
</dbReference>
<evidence type="ECO:0000256" key="1">
    <source>
        <dbReference type="ARBA" id="ARBA00010617"/>
    </source>
</evidence>
<dbReference type="GO" id="GO:0005506">
    <property type="term" value="F:iron ion binding"/>
    <property type="evidence" value="ECO:0007669"/>
    <property type="project" value="InterPro"/>
</dbReference>
<dbReference type="GO" id="GO:0016705">
    <property type="term" value="F:oxidoreductase activity, acting on paired donors, with incorporation or reduction of molecular oxygen"/>
    <property type="evidence" value="ECO:0007669"/>
    <property type="project" value="InterPro"/>
</dbReference>
<reference evidence="8" key="1">
    <citation type="journal article" date="2019" name="Nat. Commun.">
        <title>The genome of broomcorn millet.</title>
        <authorList>
            <person name="Zou C."/>
            <person name="Miki D."/>
            <person name="Li D."/>
            <person name="Tang Q."/>
            <person name="Xiao L."/>
            <person name="Rajput S."/>
            <person name="Deng P."/>
            <person name="Jia W."/>
            <person name="Huang R."/>
            <person name="Zhang M."/>
            <person name="Sun Y."/>
            <person name="Hu J."/>
            <person name="Fu X."/>
            <person name="Schnable P.S."/>
            <person name="Li F."/>
            <person name="Zhang H."/>
            <person name="Feng B."/>
            <person name="Zhu X."/>
            <person name="Liu R."/>
            <person name="Schnable J.C."/>
            <person name="Zhu J.-K."/>
            <person name="Zhang H."/>
        </authorList>
    </citation>
    <scope>NUCLEOTIDE SEQUENCE [LARGE SCALE GENOMIC DNA]</scope>
</reference>
<dbReference type="PROSITE" id="PS00086">
    <property type="entry name" value="CYTOCHROME_P450"/>
    <property type="match status" value="1"/>
</dbReference>
<dbReference type="OrthoDB" id="1470350at2759"/>
<dbReference type="InterPro" id="IPR036396">
    <property type="entry name" value="Cyt_P450_sf"/>
</dbReference>
<dbReference type="PRINTS" id="PR00385">
    <property type="entry name" value="P450"/>
</dbReference>
<keyword evidence="3 4" id="KW-0408">Iron</keyword>
<dbReference type="STRING" id="4540.A0A3L6QV94"/>
<keyword evidence="2 4" id="KW-0479">Metal-binding</keyword>
<protein>
    <submittedName>
        <fullName evidence="7">Premnaspirodiene oxygenase-like</fullName>
    </submittedName>
</protein>
<evidence type="ECO:0000313" key="7">
    <source>
        <dbReference type="EMBL" id="RLM87489.1"/>
    </source>
</evidence>
<feature type="transmembrane region" description="Helical" evidence="6">
    <location>
        <begin position="6"/>
        <end position="22"/>
    </location>
</feature>
<evidence type="ECO:0000313" key="8">
    <source>
        <dbReference type="Proteomes" id="UP000275267"/>
    </source>
</evidence>
<keyword evidence="4 5" id="KW-0349">Heme</keyword>
<organism evidence="7 8">
    <name type="scientific">Panicum miliaceum</name>
    <name type="common">Proso millet</name>
    <name type="synonym">Broomcorn millet</name>
    <dbReference type="NCBI Taxonomy" id="4540"/>
    <lineage>
        <taxon>Eukaryota</taxon>
        <taxon>Viridiplantae</taxon>
        <taxon>Streptophyta</taxon>
        <taxon>Embryophyta</taxon>
        <taxon>Tracheophyta</taxon>
        <taxon>Spermatophyta</taxon>
        <taxon>Magnoliopsida</taxon>
        <taxon>Liliopsida</taxon>
        <taxon>Poales</taxon>
        <taxon>Poaceae</taxon>
        <taxon>PACMAD clade</taxon>
        <taxon>Panicoideae</taxon>
        <taxon>Panicodae</taxon>
        <taxon>Paniceae</taxon>
        <taxon>Panicinae</taxon>
        <taxon>Panicum</taxon>
        <taxon>Panicum sect. Panicum</taxon>
    </lineage>
</organism>
<dbReference type="CDD" id="cd11072">
    <property type="entry name" value="CYP71-like"/>
    <property type="match status" value="1"/>
</dbReference>
<dbReference type="GO" id="GO:0020037">
    <property type="term" value="F:heme binding"/>
    <property type="evidence" value="ECO:0007669"/>
    <property type="project" value="InterPro"/>
</dbReference>
<evidence type="ECO:0000256" key="5">
    <source>
        <dbReference type="RuleBase" id="RU000461"/>
    </source>
</evidence>
<proteinExistence type="inferred from homology"/>
<dbReference type="InterPro" id="IPR017972">
    <property type="entry name" value="Cyt_P450_CS"/>
</dbReference>
<comment type="caution">
    <text evidence="7">The sequence shown here is derived from an EMBL/GenBank/DDBJ whole genome shotgun (WGS) entry which is preliminary data.</text>
</comment>
<dbReference type="EMBL" id="PQIB02000011">
    <property type="protein sequence ID" value="RLM87489.1"/>
    <property type="molecule type" value="Genomic_DNA"/>
</dbReference>
<dbReference type="PRINTS" id="PR00463">
    <property type="entry name" value="EP450I"/>
</dbReference>
<dbReference type="FunFam" id="1.10.630.10:FF:000064">
    <property type="entry name" value="Cytochrome P450 monooxygenase"/>
    <property type="match status" value="1"/>
</dbReference>
<dbReference type="Pfam" id="PF00067">
    <property type="entry name" value="p450"/>
    <property type="match status" value="1"/>
</dbReference>
<evidence type="ECO:0000256" key="3">
    <source>
        <dbReference type="ARBA" id="ARBA00023004"/>
    </source>
</evidence>
<dbReference type="PANTHER" id="PTHR47955:SF21">
    <property type="entry name" value="OS06G0642300 PROTEIN"/>
    <property type="match status" value="1"/>
</dbReference>
<keyword evidence="5" id="KW-0560">Oxidoreductase</keyword>
<evidence type="ECO:0000256" key="4">
    <source>
        <dbReference type="PIRSR" id="PIRSR602401-1"/>
    </source>
</evidence>
<sequence>MADLPLYLLVIPLLLAIPLLYFRRRSTRGHGSSALRLPPSPWALPVIGHIHHLAGGALPHHAMRDLARRLGPLMLLRLGELPVLVASSADAARDIMRANDLAFATRPITPTAKILLGEGSYGLVFAPYGDGWRQLRRICTMELFSARRVRSFRAVREEEIRRLLRSVAASTSPVNMSETVSAYVADASVRAIIGSRFRDRETFLRLLERRLKNVPAQSLPDLFPSSRLAMLLSPTPRRMRSQREEMMAFVGTIIQEHQENRATSVDEEDLLDVLLRIQREDELDPPLTTENIKAVIIDIFGGSSETSATTLQWIMAELMKNPRVMRKAQDEVRRVLAGQEIVTEDSLGDLHYLPLVIKEALRLHPPAPLLIPRECRSPCQVLGFDVPAGAMVLVNAWAIGRDPRHWNAPEEFVPERFEDSGVDFKGMDFEFIPFGAGRRMCPGIGFGLANMELALACLLHHFDWELPDGMEPDELDMTERQGITTRRLSDLLLVPTVRVPL</sequence>
<keyword evidence="5" id="KW-0503">Monooxygenase</keyword>